<feature type="chain" id="PRO_5047475950" description="CTHRC1 C-terminal domain-containing protein" evidence="2">
    <location>
        <begin position="25"/>
        <end position="193"/>
    </location>
</feature>
<reference evidence="4 5" key="1">
    <citation type="submission" date="2022-05" db="EMBL/GenBank/DDBJ databases">
        <authorList>
            <consortium name="Genoscope - CEA"/>
            <person name="William W."/>
        </authorList>
    </citation>
    <scope>NUCLEOTIDE SEQUENCE [LARGE SCALE GENOMIC DNA]</scope>
</reference>
<comment type="caution">
    <text evidence="4">The sequence shown here is derived from an EMBL/GenBank/DDBJ whole genome shotgun (WGS) entry which is preliminary data.</text>
</comment>
<evidence type="ECO:0000313" key="5">
    <source>
        <dbReference type="Proteomes" id="UP001159427"/>
    </source>
</evidence>
<organism evidence="4 5">
    <name type="scientific">Porites evermanni</name>
    <dbReference type="NCBI Taxonomy" id="104178"/>
    <lineage>
        <taxon>Eukaryota</taxon>
        <taxon>Metazoa</taxon>
        <taxon>Cnidaria</taxon>
        <taxon>Anthozoa</taxon>
        <taxon>Hexacorallia</taxon>
        <taxon>Scleractinia</taxon>
        <taxon>Fungiina</taxon>
        <taxon>Poritidae</taxon>
        <taxon>Porites</taxon>
    </lineage>
</organism>
<keyword evidence="5" id="KW-1185">Reference proteome</keyword>
<dbReference type="InterPro" id="IPR057873">
    <property type="entry name" value="CTHRC1_C"/>
</dbReference>
<feature type="signal peptide" evidence="2">
    <location>
        <begin position="1"/>
        <end position="24"/>
    </location>
</feature>
<evidence type="ECO:0000256" key="2">
    <source>
        <dbReference type="SAM" id="SignalP"/>
    </source>
</evidence>
<evidence type="ECO:0000256" key="1">
    <source>
        <dbReference type="SAM" id="MobiDB-lite"/>
    </source>
</evidence>
<dbReference type="InterPro" id="IPR008160">
    <property type="entry name" value="Collagen"/>
</dbReference>
<feature type="region of interest" description="Disordered" evidence="1">
    <location>
        <begin position="51"/>
        <end position="116"/>
    </location>
</feature>
<dbReference type="EMBL" id="CALNXI010003445">
    <property type="protein sequence ID" value="CAH3193296.1"/>
    <property type="molecule type" value="Genomic_DNA"/>
</dbReference>
<dbReference type="Pfam" id="PF25815">
    <property type="entry name" value="CTHRC1_C"/>
    <property type="match status" value="1"/>
</dbReference>
<feature type="domain" description="CTHRC1 C-terminal" evidence="3">
    <location>
        <begin position="119"/>
        <end position="186"/>
    </location>
</feature>
<dbReference type="Proteomes" id="UP001159427">
    <property type="component" value="Unassembled WGS sequence"/>
</dbReference>
<keyword evidence="2" id="KW-0732">Signal</keyword>
<gene>
    <name evidence="4" type="ORF">PEVE_00025585</name>
</gene>
<dbReference type="PANTHER" id="PTHR24637">
    <property type="entry name" value="COLLAGEN"/>
    <property type="match status" value="1"/>
</dbReference>
<proteinExistence type="predicted"/>
<dbReference type="Pfam" id="PF01391">
    <property type="entry name" value="Collagen"/>
    <property type="match status" value="1"/>
</dbReference>
<protein>
    <recommendedName>
        <fullName evidence="3">CTHRC1 C-terminal domain-containing protein</fullName>
    </recommendedName>
</protein>
<evidence type="ECO:0000259" key="3">
    <source>
        <dbReference type="Pfam" id="PF25815"/>
    </source>
</evidence>
<accession>A0ABN8SRM9</accession>
<name>A0ABN8SRM9_9CNID</name>
<sequence length="193" mass="20761">MMRSQVKMPIMLFVLSLMAAFCSAKDHKPPDTKQPVPSCNGGQTGMWTYMTCVPGAPRAPGRDGTKGDPGSPGKNGTQGPRGADGKKGSKGEPGIQGSPGQKGERGDRGDSGTPRLASHMNWKECAWKKRDENNTGLIYNCDFVKKYPDTSLHVYFAGDLRIASCVTCCSRWYFTFNGTECSSPGTTVTVHST</sequence>
<evidence type="ECO:0000313" key="4">
    <source>
        <dbReference type="EMBL" id="CAH3193296.1"/>
    </source>
</evidence>